<dbReference type="InterPro" id="IPR042099">
    <property type="entry name" value="ANL_N_sf"/>
</dbReference>
<dbReference type="InterPro" id="IPR045851">
    <property type="entry name" value="AMP-bd_C_sf"/>
</dbReference>
<dbReference type="Gene3D" id="3.30.300.30">
    <property type="match status" value="1"/>
</dbReference>
<organism evidence="5 6">
    <name type="scientific">Rhodococcus olei</name>
    <dbReference type="NCBI Taxonomy" id="2161675"/>
    <lineage>
        <taxon>Bacteria</taxon>
        <taxon>Bacillati</taxon>
        <taxon>Actinomycetota</taxon>
        <taxon>Actinomycetes</taxon>
        <taxon>Mycobacteriales</taxon>
        <taxon>Nocardiaceae</taxon>
        <taxon>Rhodococcus</taxon>
    </lineage>
</organism>
<protein>
    <submittedName>
        <fullName evidence="5">Long-chain fatty acid--CoA ligase</fullName>
    </submittedName>
</protein>
<evidence type="ECO:0000313" key="6">
    <source>
        <dbReference type="Proteomes" id="UP001501183"/>
    </source>
</evidence>
<dbReference type="SUPFAM" id="SSF56801">
    <property type="entry name" value="Acetyl-CoA synthetase-like"/>
    <property type="match status" value="1"/>
</dbReference>
<gene>
    <name evidence="5" type="ORF">GCM10023094_56350</name>
</gene>
<keyword evidence="6" id="KW-1185">Reference proteome</keyword>
<accession>A0ABP8PUS5</accession>
<evidence type="ECO:0000313" key="5">
    <source>
        <dbReference type="EMBL" id="GAA4491690.1"/>
    </source>
</evidence>
<reference evidence="6" key="1">
    <citation type="journal article" date="2019" name="Int. J. Syst. Evol. Microbiol.">
        <title>The Global Catalogue of Microorganisms (GCM) 10K type strain sequencing project: providing services to taxonomists for standard genome sequencing and annotation.</title>
        <authorList>
            <consortium name="The Broad Institute Genomics Platform"/>
            <consortium name="The Broad Institute Genome Sequencing Center for Infectious Disease"/>
            <person name="Wu L."/>
            <person name="Ma J."/>
        </authorList>
    </citation>
    <scope>NUCLEOTIDE SEQUENCE [LARGE SCALE GENOMIC DNA]</scope>
    <source>
        <strain evidence="6">JCM 32206</strain>
    </source>
</reference>
<dbReference type="InterPro" id="IPR000873">
    <property type="entry name" value="AMP-dep_synth/lig_dom"/>
</dbReference>
<dbReference type="Gene3D" id="3.40.50.12780">
    <property type="entry name" value="N-terminal domain of ligase-like"/>
    <property type="match status" value="1"/>
</dbReference>
<dbReference type="Pfam" id="PF13193">
    <property type="entry name" value="AMP-binding_C"/>
    <property type="match status" value="1"/>
</dbReference>
<sequence length="501" mass="53913">MPTIGGSVVHNAHRVPDRDAVVFGARRWSWRELDSEVAQTAAVLDSMRLGHGDRFALIAANTPEFVIAAFAALRLGGIVVPVNARLAIPEIRHILSDSGATIVASGPDYADKVEAALDTHVLAGTRGVSLGPGSSLPDLFAAQTGIPPITEDRASESDDAFIVYTSGTTGSPKGVLLDHHRAVWAALAQVVSLGLRDGIRYLHLPPLYHSGGVVFLNATTLVGGTNILIPAFDPMTVLDTIQSESVNALLGVPTMYEFLLRHPQISQYDTSSWRTGVFGAAPMPESTIRKLIDTFPTVEFFQQCGQTEAGPTGLYSTMEQVRAQPFSSGHQAQPFVEARLVDRSGADAGTGEIGELHLRGEPVMKGYWGRPEETNETLHNGWLGTGDLLELAPDGSMRLVDRAKDVIISGGRNIYSAEVEQVLREHPDVADCAVIGRDEPDWGEMVVAVVTPIDGRPLTLDSIRQHCSAFIADYKLPRDLVIGAIPRNAAGKIQKHLLRAR</sequence>
<dbReference type="RefSeq" id="WP_345353575.1">
    <property type="nucleotide sequence ID" value="NZ_BAABFB010000096.1"/>
</dbReference>
<dbReference type="PANTHER" id="PTHR43201">
    <property type="entry name" value="ACYL-COA SYNTHETASE"/>
    <property type="match status" value="1"/>
</dbReference>
<name>A0ABP8PUS5_9NOCA</name>
<evidence type="ECO:0000256" key="1">
    <source>
        <dbReference type="ARBA" id="ARBA00006432"/>
    </source>
</evidence>
<feature type="domain" description="AMP-binding enzyme C-terminal" evidence="4">
    <location>
        <begin position="418"/>
        <end position="492"/>
    </location>
</feature>
<dbReference type="InterPro" id="IPR020845">
    <property type="entry name" value="AMP-binding_CS"/>
</dbReference>
<dbReference type="GO" id="GO:0016874">
    <property type="term" value="F:ligase activity"/>
    <property type="evidence" value="ECO:0007669"/>
    <property type="project" value="UniProtKB-KW"/>
</dbReference>
<evidence type="ECO:0000259" key="4">
    <source>
        <dbReference type="Pfam" id="PF13193"/>
    </source>
</evidence>
<dbReference type="PANTHER" id="PTHR43201:SF5">
    <property type="entry name" value="MEDIUM-CHAIN ACYL-COA LIGASE ACSF2, MITOCHONDRIAL"/>
    <property type="match status" value="1"/>
</dbReference>
<comment type="similarity">
    <text evidence="1">Belongs to the ATP-dependent AMP-binding enzyme family.</text>
</comment>
<feature type="domain" description="AMP-dependent synthetase/ligase" evidence="3">
    <location>
        <begin position="10"/>
        <end position="368"/>
    </location>
</feature>
<evidence type="ECO:0000259" key="3">
    <source>
        <dbReference type="Pfam" id="PF00501"/>
    </source>
</evidence>
<dbReference type="EMBL" id="BAABFB010000096">
    <property type="protein sequence ID" value="GAA4491690.1"/>
    <property type="molecule type" value="Genomic_DNA"/>
</dbReference>
<comment type="caution">
    <text evidence="5">The sequence shown here is derived from an EMBL/GenBank/DDBJ whole genome shotgun (WGS) entry which is preliminary data.</text>
</comment>
<proteinExistence type="inferred from homology"/>
<dbReference type="Pfam" id="PF00501">
    <property type="entry name" value="AMP-binding"/>
    <property type="match status" value="1"/>
</dbReference>
<keyword evidence="2 5" id="KW-0436">Ligase</keyword>
<dbReference type="PROSITE" id="PS00455">
    <property type="entry name" value="AMP_BINDING"/>
    <property type="match status" value="1"/>
</dbReference>
<dbReference type="InterPro" id="IPR025110">
    <property type="entry name" value="AMP-bd_C"/>
</dbReference>
<evidence type="ECO:0000256" key="2">
    <source>
        <dbReference type="ARBA" id="ARBA00022598"/>
    </source>
</evidence>
<dbReference type="Proteomes" id="UP001501183">
    <property type="component" value="Unassembled WGS sequence"/>
</dbReference>